<keyword evidence="1" id="KW-0732">Signal</keyword>
<sequence length="71" mass="8088">MPCFRLRQRRLVGVLLCTAGALLGEIEIRESASERLRIIPETLEWNIVGGPSVPGLRFISFLWRHVAPYII</sequence>
<gene>
    <name evidence="2" type="ORF">I7I52_05849</name>
</gene>
<dbReference type="VEuPathDB" id="FungiDB:I7I52_05849"/>
<dbReference type="Proteomes" id="UP000670092">
    <property type="component" value="Unassembled WGS sequence"/>
</dbReference>
<organism evidence="2 3">
    <name type="scientific">Ajellomyces capsulatus</name>
    <name type="common">Darling's disease fungus</name>
    <name type="synonym">Histoplasma capsulatum</name>
    <dbReference type="NCBI Taxonomy" id="5037"/>
    <lineage>
        <taxon>Eukaryota</taxon>
        <taxon>Fungi</taxon>
        <taxon>Dikarya</taxon>
        <taxon>Ascomycota</taxon>
        <taxon>Pezizomycotina</taxon>
        <taxon>Eurotiomycetes</taxon>
        <taxon>Eurotiomycetidae</taxon>
        <taxon>Onygenales</taxon>
        <taxon>Ajellomycetaceae</taxon>
        <taxon>Histoplasma</taxon>
    </lineage>
</organism>
<name>A0A8H7YQQ5_AJECA</name>
<accession>A0A8H7YQQ5</accession>
<feature type="signal peptide" evidence="1">
    <location>
        <begin position="1"/>
        <end position="24"/>
    </location>
</feature>
<evidence type="ECO:0000313" key="2">
    <source>
        <dbReference type="EMBL" id="KAG5295551.1"/>
    </source>
</evidence>
<dbReference type="AlphaFoldDB" id="A0A8H7YQQ5"/>
<dbReference type="EMBL" id="JAEVHI010000003">
    <property type="protein sequence ID" value="KAG5295551.1"/>
    <property type="molecule type" value="Genomic_DNA"/>
</dbReference>
<reference evidence="2 3" key="1">
    <citation type="submission" date="2021-01" db="EMBL/GenBank/DDBJ databases">
        <title>Chromosome-level genome assembly of a human fungal pathogen reveals clustering of transcriptionally co-regulated genes.</title>
        <authorList>
            <person name="Voorhies M."/>
            <person name="Cohen S."/>
            <person name="Shea T.P."/>
            <person name="Petrus S."/>
            <person name="Munoz J.F."/>
            <person name="Poplawski S."/>
            <person name="Goldman W.E."/>
            <person name="Michael T."/>
            <person name="Cuomo C.A."/>
            <person name="Sil A."/>
            <person name="Beyhan S."/>
        </authorList>
    </citation>
    <scope>NUCLEOTIDE SEQUENCE [LARGE SCALE GENOMIC DNA]</scope>
    <source>
        <strain evidence="2 3">G184AR</strain>
    </source>
</reference>
<protein>
    <submittedName>
        <fullName evidence="2">Uncharacterized protein</fullName>
    </submittedName>
</protein>
<feature type="chain" id="PRO_5034576379" evidence="1">
    <location>
        <begin position="25"/>
        <end position="71"/>
    </location>
</feature>
<proteinExistence type="predicted"/>
<evidence type="ECO:0000256" key="1">
    <source>
        <dbReference type="SAM" id="SignalP"/>
    </source>
</evidence>
<evidence type="ECO:0000313" key="3">
    <source>
        <dbReference type="Proteomes" id="UP000670092"/>
    </source>
</evidence>
<comment type="caution">
    <text evidence="2">The sequence shown here is derived from an EMBL/GenBank/DDBJ whole genome shotgun (WGS) entry which is preliminary data.</text>
</comment>